<reference evidence="2 3" key="1">
    <citation type="submission" date="2016-09" db="EMBL/GenBank/DDBJ databases">
        <title>Desulfuribacillus arsenicus sp. nov., an obligately anaerobic, dissimilatory arsenic- and antimonate-reducing bacterium isolated from anoxic sediments.</title>
        <authorList>
            <person name="Abin C.A."/>
            <person name="Hollibaugh J.T."/>
        </authorList>
    </citation>
    <scope>NUCLEOTIDE SEQUENCE [LARGE SCALE GENOMIC DNA]</scope>
    <source>
        <strain evidence="2 3">MLFW-2</strain>
    </source>
</reference>
<keyword evidence="3" id="KW-1185">Reference proteome</keyword>
<evidence type="ECO:0000313" key="3">
    <source>
        <dbReference type="Proteomes" id="UP000095255"/>
    </source>
</evidence>
<dbReference type="AlphaFoldDB" id="A0A1E5L4P3"/>
<sequence length="126" mass="13768">MGVGLSGKTLFDEWYHDGIEVISPITLNGTTDTILIIGLSMERVYQAVQNNVLIVAILGLGVFLVVGTVLYQISKETVKIIRRLNAQIGQIASGDFSKDMPMDLLNRKNEFGEIAKIISIHAGIHS</sequence>
<dbReference type="CDD" id="cd06225">
    <property type="entry name" value="HAMP"/>
    <property type="match status" value="1"/>
</dbReference>
<comment type="caution">
    <text evidence="2">The sequence shown here is derived from an EMBL/GenBank/DDBJ whole genome shotgun (WGS) entry which is preliminary data.</text>
</comment>
<dbReference type="EMBL" id="MJAT01000033">
    <property type="protein sequence ID" value="OEH85076.1"/>
    <property type="molecule type" value="Genomic_DNA"/>
</dbReference>
<dbReference type="Proteomes" id="UP000095255">
    <property type="component" value="Unassembled WGS sequence"/>
</dbReference>
<name>A0A1E5L4P3_9FIRM</name>
<dbReference type="OrthoDB" id="1887545at2"/>
<evidence type="ECO:0000256" key="1">
    <source>
        <dbReference type="SAM" id="Phobius"/>
    </source>
</evidence>
<keyword evidence="1" id="KW-0472">Membrane</keyword>
<dbReference type="STRING" id="1390249.BHU72_05550"/>
<evidence type="ECO:0008006" key="4">
    <source>
        <dbReference type="Google" id="ProtNLM"/>
    </source>
</evidence>
<accession>A0A1E5L4P3</accession>
<evidence type="ECO:0000313" key="2">
    <source>
        <dbReference type="EMBL" id="OEH85076.1"/>
    </source>
</evidence>
<keyword evidence="1" id="KW-1133">Transmembrane helix</keyword>
<dbReference type="Gene3D" id="6.10.340.10">
    <property type="match status" value="1"/>
</dbReference>
<organism evidence="2 3">
    <name type="scientific">Desulfuribacillus stibiiarsenatis</name>
    <dbReference type="NCBI Taxonomy" id="1390249"/>
    <lineage>
        <taxon>Bacteria</taxon>
        <taxon>Bacillati</taxon>
        <taxon>Bacillota</taxon>
        <taxon>Desulfuribacillia</taxon>
        <taxon>Desulfuribacillales</taxon>
        <taxon>Desulfuribacillaceae</taxon>
        <taxon>Desulfuribacillus</taxon>
    </lineage>
</organism>
<protein>
    <recommendedName>
        <fullName evidence="4">HAMP domain-containing protein</fullName>
    </recommendedName>
</protein>
<keyword evidence="1" id="KW-0812">Transmembrane</keyword>
<dbReference type="RefSeq" id="WP_069702403.1">
    <property type="nucleotide sequence ID" value="NZ_MJAT01000033.1"/>
</dbReference>
<proteinExistence type="predicted"/>
<gene>
    <name evidence="2" type="ORF">BHU72_05550</name>
</gene>
<feature type="transmembrane region" description="Helical" evidence="1">
    <location>
        <begin position="52"/>
        <end position="73"/>
    </location>
</feature>